<evidence type="ECO:0000313" key="1">
    <source>
        <dbReference type="EMBL" id="KAF2621842.1"/>
    </source>
</evidence>
<keyword evidence="2" id="KW-1185">Reference proteome</keyword>
<dbReference type="EMBL" id="MU006750">
    <property type="protein sequence ID" value="KAF2621842.1"/>
    <property type="molecule type" value="Genomic_DNA"/>
</dbReference>
<feature type="non-terminal residue" evidence="1">
    <location>
        <position position="1"/>
    </location>
</feature>
<reference evidence="1" key="1">
    <citation type="journal article" date="2020" name="Stud. Mycol.">
        <title>101 Dothideomycetes genomes: a test case for predicting lifestyles and emergence of pathogens.</title>
        <authorList>
            <person name="Haridas S."/>
            <person name="Albert R."/>
            <person name="Binder M."/>
            <person name="Bloem J."/>
            <person name="Labutti K."/>
            <person name="Salamov A."/>
            <person name="Andreopoulos B."/>
            <person name="Baker S."/>
            <person name="Barry K."/>
            <person name="Bills G."/>
            <person name="Bluhm B."/>
            <person name="Cannon C."/>
            <person name="Castanera R."/>
            <person name="Culley D."/>
            <person name="Daum C."/>
            <person name="Ezra D."/>
            <person name="Gonzalez J."/>
            <person name="Henrissat B."/>
            <person name="Kuo A."/>
            <person name="Liang C."/>
            <person name="Lipzen A."/>
            <person name="Lutzoni F."/>
            <person name="Magnuson J."/>
            <person name="Mondo S."/>
            <person name="Nolan M."/>
            <person name="Ohm R."/>
            <person name="Pangilinan J."/>
            <person name="Park H.-J."/>
            <person name="Ramirez L."/>
            <person name="Alfaro M."/>
            <person name="Sun H."/>
            <person name="Tritt A."/>
            <person name="Yoshinaga Y."/>
            <person name="Zwiers L.-H."/>
            <person name="Turgeon B."/>
            <person name="Goodwin S."/>
            <person name="Spatafora J."/>
            <person name="Crous P."/>
            <person name="Grigoriev I."/>
        </authorList>
    </citation>
    <scope>NUCLEOTIDE SEQUENCE</scope>
    <source>
        <strain evidence="1">CBS 525.71</strain>
    </source>
</reference>
<protein>
    <submittedName>
        <fullName evidence="1">Uncharacterized protein</fullName>
    </submittedName>
</protein>
<comment type="caution">
    <text evidence="1">The sequence shown here is derived from an EMBL/GenBank/DDBJ whole genome shotgun (WGS) entry which is preliminary data.</text>
</comment>
<organism evidence="1 2">
    <name type="scientific">Macroventuria anomochaeta</name>
    <dbReference type="NCBI Taxonomy" id="301207"/>
    <lineage>
        <taxon>Eukaryota</taxon>
        <taxon>Fungi</taxon>
        <taxon>Dikarya</taxon>
        <taxon>Ascomycota</taxon>
        <taxon>Pezizomycotina</taxon>
        <taxon>Dothideomycetes</taxon>
        <taxon>Pleosporomycetidae</taxon>
        <taxon>Pleosporales</taxon>
        <taxon>Pleosporineae</taxon>
        <taxon>Didymellaceae</taxon>
        <taxon>Macroventuria</taxon>
    </lineage>
</organism>
<gene>
    <name evidence="1" type="ORF">BU25DRAFT_353497</name>
</gene>
<evidence type="ECO:0000313" key="2">
    <source>
        <dbReference type="Proteomes" id="UP000799754"/>
    </source>
</evidence>
<name>A0ACB6RJG8_9PLEO</name>
<accession>A0ACB6RJG8</accession>
<proteinExistence type="predicted"/>
<dbReference type="Proteomes" id="UP000799754">
    <property type="component" value="Unassembled WGS sequence"/>
</dbReference>
<sequence length="116" mass="12925">ASDDSTVQVWETATGTCCSVLDSPYSNIYELTFSSDGSALRTDQGGIPLPADLSLTSPVKPEEHASLLSVRDQWVLRNTQRFLWLPFEYRAYKTAVCRDMVCLGCPSGRVVLHRLR</sequence>